<proteinExistence type="predicted"/>
<dbReference type="Proteomes" id="UP000789920">
    <property type="component" value="Unassembled WGS sequence"/>
</dbReference>
<name>A0ACA9S9I1_9GLOM</name>
<dbReference type="EMBL" id="CAJVQC010095772">
    <property type="protein sequence ID" value="CAG8828604.1"/>
    <property type="molecule type" value="Genomic_DNA"/>
</dbReference>
<feature type="non-terminal residue" evidence="1">
    <location>
        <position position="42"/>
    </location>
</feature>
<organism evidence="1 2">
    <name type="scientific">Racocetra persica</name>
    <dbReference type="NCBI Taxonomy" id="160502"/>
    <lineage>
        <taxon>Eukaryota</taxon>
        <taxon>Fungi</taxon>
        <taxon>Fungi incertae sedis</taxon>
        <taxon>Mucoromycota</taxon>
        <taxon>Glomeromycotina</taxon>
        <taxon>Glomeromycetes</taxon>
        <taxon>Diversisporales</taxon>
        <taxon>Gigasporaceae</taxon>
        <taxon>Racocetra</taxon>
    </lineage>
</organism>
<gene>
    <name evidence="1" type="ORF">RPERSI_LOCUS27280</name>
</gene>
<comment type="caution">
    <text evidence="1">The sequence shown here is derived from an EMBL/GenBank/DDBJ whole genome shotgun (WGS) entry which is preliminary data.</text>
</comment>
<evidence type="ECO:0000313" key="1">
    <source>
        <dbReference type="EMBL" id="CAG8828604.1"/>
    </source>
</evidence>
<keyword evidence="2" id="KW-1185">Reference proteome</keyword>
<protein>
    <submittedName>
        <fullName evidence="1">36426_t:CDS:1</fullName>
    </submittedName>
</protein>
<reference evidence="1" key="1">
    <citation type="submission" date="2021-06" db="EMBL/GenBank/DDBJ databases">
        <authorList>
            <person name="Kallberg Y."/>
            <person name="Tangrot J."/>
            <person name="Rosling A."/>
        </authorList>
    </citation>
    <scope>NUCLEOTIDE SEQUENCE</scope>
    <source>
        <strain evidence="1">MA461A</strain>
    </source>
</reference>
<sequence length="42" mass="5138">QHPREDKNMEKKSDNRKRKENKTEEQTKIGDSAPYKSREYQE</sequence>
<accession>A0ACA9S9I1</accession>
<evidence type="ECO:0000313" key="2">
    <source>
        <dbReference type="Proteomes" id="UP000789920"/>
    </source>
</evidence>
<feature type="non-terminal residue" evidence="1">
    <location>
        <position position="1"/>
    </location>
</feature>